<keyword evidence="2" id="KW-1185">Reference proteome</keyword>
<dbReference type="AlphaFoldDB" id="A0A811V4G1"/>
<protein>
    <submittedName>
        <fullName evidence="1">(Mediterranean fruit fly) hypothetical protein</fullName>
    </submittedName>
</protein>
<sequence length="125" mass="13426">MNTPTKATISHHFTSEKDLRNREAVGRVHESIVVLNRLTTCKIAGTIRSGIDTTTTISNRRSTSSRTSLASVALRRWPHCRHASTATTESGNAMQGLTVVQRSAGMPLQRQRNSALSSLGAAVGA</sequence>
<evidence type="ECO:0000313" key="2">
    <source>
        <dbReference type="Proteomes" id="UP000606786"/>
    </source>
</evidence>
<dbReference type="EMBL" id="CAJHJT010000034">
    <property type="protein sequence ID" value="CAD7006512.1"/>
    <property type="molecule type" value="Genomic_DNA"/>
</dbReference>
<organism evidence="1 2">
    <name type="scientific">Ceratitis capitata</name>
    <name type="common">Mediterranean fruit fly</name>
    <name type="synonym">Tephritis capitata</name>
    <dbReference type="NCBI Taxonomy" id="7213"/>
    <lineage>
        <taxon>Eukaryota</taxon>
        <taxon>Metazoa</taxon>
        <taxon>Ecdysozoa</taxon>
        <taxon>Arthropoda</taxon>
        <taxon>Hexapoda</taxon>
        <taxon>Insecta</taxon>
        <taxon>Pterygota</taxon>
        <taxon>Neoptera</taxon>
        <taxon>Endopterygota</taxon>
        <taxon>Diptera</taxon>
        <taxon>Brachycera</taxon>
        <taxon>Muscomorpha</taxon>
        <taxon>Tephritoidea</taxon>
        <taxon>Tephritidae</taxon>
        <taxon>Ceratitis</taxon>
        <taxon>Ceratitis</taxon>
    </lineage>
</organism>
<reference evidence="1" key="1">
    <citation type="submission" date="2020-11" db="EMBL/GenBank/DDBJ databases">
        <authorList>
            <person name="Whitehead M."/>
        </authorList>
    </citation>
    <scope>NUCLEOTIDE SEQUENCE</scope>
    <source>
        <strain evidence="1">EGII</strain>
    </source>
</reference>
<accession>A0A811V4G1</accession>
<dbReference type="Proteomes" id="UP000606786">
    <property type="component" value="Unassembled WGS sequence"/>
</dbReference>
<proteinExistence type="predicted"/>
<evidence type="ECO:0000313" key="1">
    <source>
        <dbReference type="EMBL" id="CAD7006512.1"/>
    </source>
</evidence>
<gene>
    <name evidence="1" type="ORF">CCAP1982_LOCUS14826</name>
</gene>
<name>A0A811V4G1_CERCA</name>
<comment type="caution">
    <text evidence="1">The sequence shown here is derived from an EMBL/GenBank/DDBJ whole genome shotgun (WGS) entry which is preliminary data.</text>
</comment>